<keyword evidence="6 7" id="KW-0472">Membrane</keyword>
<feature type="transmembrane region" description="Helical" evidence="7">
    <location>
        <begin position="182"/>
        <end position="205"/>
    </location>
</feature>
<dbReference type="RefSeq" id="WP_142095716.1">
    <property type="nucleotide sequence ID" value="NZ_VIGH01000002.1"/>
</dbReference>
<feature type="transmembrane region" description="Helical" evidence="7">
    <location>
        <begin position="97"/>
        <end position="117"/>
    </location>
</feature>
<feature type="signal peptide" evidence="8">
    <location>
        <begin position="1"/>
        <end position="44"/>
    </location>
</feature>
<sequence length="492" mass="49792">MARFAVPAYPHTPVPQRWPARTLRTRRPLAAALAVIVLNSTLQAVDPQLNAVAMPAVAADFGLDPAASDLLRSISTIALAACMLGVAILGDLKGRKLILVLGGAGVAAAAVTGAAATNEWVFGAGRVLMGVSTAMSFAMVLAFLPALFSDRRLVRAFSVWLVVDSVAIVLIGVAGGLVQQQWGWRCVYLLTGALALVSTVAAALLLPENRAATSRRFDTFGVVLAGVGLVALIYSLSQGSARGWGSPVVLGGVVIALVVLTTFVWWEAGCANPGFPVGLFAAPAFAGACLVGLMFNLANGAIIGQFPAMAIPLGHTDAGVAMVASLIGVGSIAGATASGFVMSRYRVGPRTMFVSGLLVLAVGLASQIFTAVGRELAVPGFGVLVVGFGIMWMQNPQSAVVAAAAPPGLIGTVGSVKPAVGQLGMGLGLGVAGPVAALLTTGEARTPHAYGVGMLALSVLFVLAALAVAFLMRVPARRPPTAAAPVLAPVTP</sequence>
<protein>
    <submittedName>
        <fullName evidence="10">MFS transporter</fullName>
    </submittedName>
</protein>
<feature type="transmembrane region" description="Helical" evidence="7">
    <location>
        <begin position="423"/>
        <end position="442"/>
    </location>
</feature>
<dbReference type="InterPro" id="IPR011701">
    <property type="entry name" value="MFS"/>
</dbReference>
<evidence type="ECO:0000256" key="5">
    <source>
        <dbReference type="ARBA" id="ARBA00022989"/>
    </source>
</evidence>
<proteinExistence type="predicted"/>
<feature type="transmembrane region" description="Helical" evidence="7">
    <location>
        <begin position="70"/>
        <end position="90"/>
    </location>
</feature>
<feature type="transmembrane region" description="Helical" evidence="7">
    <location>
        <begin position="156"/>
        <end position="176"/>
    </location>
</feature>
<dbReference type="Gene3D" id="1.20.1720.10">
    <property type="entry name" value="Multidrug resistance protein D"/>
    <property type="match status" value="1"/>
</dbReference>
<evidence type="ECO:0000256" key="4">
    <source>
        <dbReference type="ARBA" id="ARBA00022692"/>
    </source>
</evidence>
<keyword evidence="3" id="KW-1003">Cell membrane</keyword>
<gene>
    <name evidence="10" type="ORF">FK531_04880</name>
</gene>
<keyword evidence="8" id="KW-0732">Signal</keyword>
<comment type="subcellular location">
    <subcellularLocation>
        <location evidence="1">Cell membrane</location>
        <topology evidence="1">Multi-pass membrane protein</topology>
    </subcellularLocation>
</comment>
<feature type="transmembrane region" description="Helical" evidence="7">
    <location>
        <begin position="376"/>
        <end position="393"/>
    </location>
</feature>
<dbReference type="GO" id="GO:0022857">
    <property type="term" value="F:transmembrane transporter activity"/>
    <property type="evidence" value="ECO:0007669"/>
    <property type="project" value="InterPro"/>
</dbReference>
<keyword evidence="11" id="KW-1185">Reference proteome</keyword>
<feature type="domain" description="Major facilitator superfamily (MFS) profile" evidence="9">
    <location>
        <begin position="32"/>
        <end position="476"/>
    </location>
</feature>
<evidence type="ECO:0000256" key="3">
    <source>
        <dbReference type="ARBA" id="ARBA00022475"/>
    </source>
</evidence>
<dbReference type="GO" id="GO:0005886">
    <property type="term" value="C:plasma membrane"/>
    <property type="evidence" value="ECO:0007669"/>
    <property type="project" value="UniProtKB-SubCell"/>
</dbReference>
<keyword evidence="4 7" id="KW-0812">Transmembrane</keyword>
<feature type="transmembrane region" description="Helical" evidence="7">
    <location>
        <begin position="448"/>
        <end position="471"/>
    </location>
</feature>
<reference evidence="10 11" key="1">
    <citation type="submission" date="2019-06" db="EMBL/GenBank/DDBJ databases">
        <title>Rhodococcus spaelei sp. nov., isolated from a cave.</title>
        <authorList>
            <person name="Lee S.D."/>
        </authorList>
    </citation>
    <scope>NUCLEOTIDE SEQUENCE [LARGE SCALE GENOMIC DNA]</scope>
    <source>
        <strain evidence="10 11">C9-5</strain>
    </source>
</reference>
<feature type="chain" id="PRO_5039729475" evidence="8">
    <location>
        <begin position="45"/>
        <end position="492"/>
    </location>
</feature>
<dbReference type="PANTHER" id="PTHR42718">
    <property type="entry name" value="MAJOR FACILITATOR SUPERFAMILY MULTIDRUG TRANSPORTER MFSC"/>
    <property type="match status" value="1"/>
</dbReference>
<feature type="transmembrane region" description="Helical" evidence="7">
    <location>
        <begin position="278"/>
        <end position="298"/>
    </location>
</feature>
<dbReference type="OrthoDB" id="4676322at2"/>
<dbReference type="InterPro" id="IPR020846">
    <property type="entry name" value="MFS_dom"/>
</dbReference>
<evidence type="ECO:0000256" key="1">
    <source>
        <dbReference type="ARBA" id="ARBA00004651"/>
    </source>
</evidence>
<name>A0A541BNV0_9NOCA</name>
<accession>A0A541BNV0</accession>
<keyword evidence="2" id="KW-0813">Transport</keyword>
<feature type="transmembrane region" description="Helical" evidence="7">
    <location>
        <begin position="318"/>
        <end position="341"/>
    </location>
</feature>
<evidence type="ECO:0000256" key="6">
    <source>
        <dbReference type="ARBA" id="ARBA00023136"/>
    </source>
</evidence>
<evidence type="ECO:0000313" key="10">
    <source>
        <dbReference type="EMBL" id="TQF74003.1"/>
    </source>
</evidence>
<dbReference type="PANTHER" id="PTHR42718:SF46">
    <property type="entry name" value="BLR6921 PROTEIN"/>
    <property type="match status" value="1"/>
</dbReference>
<dbReference type="EMBL" id="VIGH01000002">
    <property type="protein sequence ID" value="TQF74003.1"/>
    <property type="molecule type" value="Genomic_DNA"/>
</dbReference>
<feature type="transmembrane region" description="Helical" evidence="7">
    <location>
        <begin position="353"/>
        <end position="370"/>
    </location>
</feature>
<feature type="transmembrane region" description="Helical" evidence="7">
    <location>
        <begin position="123"/>
        <end position="144"/>
    </location>
</feature>
<keyword evidence="5 7" id="KW-1133">Transmembrane helix</keyword>
<dbReference type="InterPro" id="IPR036259">
    <property type="entry name" value="MFS_trans_sf"/>
</dbReference>
<evidence type="ECO:0000313" key="11">
    <source>
        <dbReference type="Proteomes" id="UP000316256"/>
    </source>
</evidence>
<evidence type="ECO:0000256" key="8">
    <source>
        <dbReference type="SAM" id="SignalP"/>
    </source>
</evidence>
<dbReference type="Proteomes" id="UP000316256">
    <property type="component" value="Unassembled WGS sequence"/>
</dbReference>
<dbReference type="AlphaFoldDB" id="A0A541BNV0"/>
<dbReference type="Gene3D" id="1.20.1250.20">
    <property type="entry name" value="MFS general substrate transporter like domains"/>
    <property type="match status" value="1"/>
</dbReference>
<feature type="transmembrane region" description="Helical" evidence="7">
    <location>
        <begin position="217"/>
        <end position="236"/>
    </location>
</feature>
<comment type="caution">
    <text evidence="10">The sequence shown here is derived from an EMBL/GenBank/DDBJ whole genome shotgun (WGS) entry which is preliminary data.</text>
</comment>
<organism evidence="10 11">
    <name type="scientific">Rhodococcus spelaei</name>
    <dbReference type="NCBI Taxonomy" id="2546320"/>
    <lineage>
        <taxon>Bacteria</taxon>
        <taxon>Bacillati</taxon>
        <taxon>Actinomycetota</taxon>
        <taxon>Actinomycetes</taxon>
        <taxon>Mycobacteriales</taxon>
        <taxon>Nocardiaceae</taxon>
        <taxon>Rhodococcus</taxon>
    </lineage>
</organism>
<dbReference type="Pfam" id="PF07690">
    <property type="entry name" value="MFS_1"/>
    <property type="match status" value="1"/>
</dbReference>
<dbReference type="PROSITE" id="PS50850">
    <property type="entry name" value="MFS"/>
    <property type="match status" value="1"/>
</dbReference>
<evidence type="ECO:0000256" key="7">
    <source>
        <dbReference type="SAM" id="Phobius"/>
    </source>
</evidence>
<evidence type="ECO:0000256" key="2">
    <source>
        <dbReference type="ARBA" id="ARBA00022448"/>
    </source>
</evidence>
<dbReference type="SUPFAM" id="SSF103473">
    <property type="entry name" value="MFS general substrate transporter"/>
    <property type="match status" value="1"/>
</dbReference>
<feature type="transmembrane region" description="Helical" evidence="7">
    <location>
        <begin position="248"/>
        <end position="266"/>
    </location>
</feature>
<evidence type="ECO:0000259" key="9">
    <source>
        <dbReference type="PROSITE" id="PS50850"/>
    </source>
</evidence>